<evidence type="ECO:0000256" key="1">
    <source>
        <dbReference type="ARBA" id="ARBA00009437"/>
    </source>
</evidence>
<dbReference type="SUPFAM" id="SSF46785">
    <property type="entry name" value="Winged helix' DNA-binding domain"/>
    <property type="match status" value="1"/>
</dbReference>
<dbReference type="InterPro" id="IPR036390">
    <property type="entry name" value="WH_DNA-bd_sf"/>
</dbReference>
<evidence type="ECO:0000259" key="5">
    <source>
        <dbReference type="Pfam" id="PF00126"/>
    </source>
</evidence>
<dbReference type="InterPro" id="IPR000847">
    <property type="entry name" value="LysR_HTH_N"/>
</dbReference>
<proteinExistence type="inferred from homology"/>
<feature type="region of interest" description="Disordered" evidence="4">
    <location>
        <begin position="1"/>
        <end position="53"/>
    </location>
</feature>
<evidence type="ECO:0000256" key="4">
    <source>
        <dbReference type="SAM" id="MobiDB-lite"/>
    </source>
</evidence>
<dbReference type="RefSeq" id="WP_358363748.1">
    <property type="nucleotide sequence ID" value="NZ_JBEZFP010000184.1"/>
</dbReference>
<feature type="domain" description="HTH lysR-type" evidence="5">
    <location>
        <begin position="60"/>
        <end position="125"/>
    </location>
</feature>
<dbReference type="Gene3D" id="1.10.10.10">
    <property type="entry name" value="Winged helix-like DNA-binding domain superfamily/Winged helix DNA-binding domain"/>
    <property type="match status" value="1"/>
</dbReference>
<evidence type="ECO:0000313" key="7">
    <source>
        <dbReference type="Proteomes" id="UP001551482"/>
    </source>
</evidence>
<protein>
    <submittedName>
        <fullName evidence="6">LysR family transcriptional regulator</fullName>
    </submittedName>
</protein>
<evidence type="ECO:0000313" key="6">
    <source>
        <dbReference type="EMBL" id="MEU8139569.1"/>
    </source>
</evidence>
<accession>A0ABV3DWN1</accession>
<gene>
    <name evidence="6" type="ORF">AB0C36_39505</name>
</gene>
<dbReference type="PANTHER" id="PTHR30126">
    <property type="entry name" value="HTH-TYPE TRANSCRIPTIONAL REGULATOR"/>
    <property type="match status" value="1"/>
</dbReference>
<evidence type="ECO:0000256" key="2">
    <source>
        <dbReference type="ARBA" id="ARBA00023015"/>
    </source>
</evidence>
<keyword evidence="3" id="KW-0804">Transcription</keyword>
<comment type="caution">
    <text evidence="6">The sequence shown here is derived from an EMBL/GenBank/DDBJ whole genome shotgun (WGS) entry which is preliminary data.</text>
</comment>
<keyword evidence="2" id="KW-0805">Transcription regulation</keyword>
<evidence type="ECO:0000256" key="3">
    <source>
        <dbReference type="ARBA" id="ARBA00023163"/>
    </source>
</evidence>
<sequence length="387" mass="42468">MSAPGRTRPQQTEATTPAPPRHRERREQREQYVPHEHQEHRAVPPRPPLSAPAPLLDTTLDQLRTLVAVHATGTALAAARLLDREQSSVQKQLDTLNRNFRAMCGEPLVVKQGRGRDVLFTGTGEALVDMAHTTLGDWAERIRDCRNRVDGTLTVGTTRYTLGLMADACADIADELQQRGVELKVEHVRTRNFLERLRAKEIDLVCGSVVARVGAEAAPEDCEVMELARDDLHLLTNLPADRVPEGPVPVDALPSLPLAVPSSGLIADFLRTWFGPGYRDRLTIAAEIDAVPFGLELLSSRLPLHGCMLVTEGIGRAVREGRIPGGDGLRALPVVDDRAGPGGATEHVVGIFVRKGERARLATDHPLNLLWQAIARRIHTDRFPAHE</sequence>
<feature type="compositionally biased region" description="Low complexity" evidence="4">
    <location>
        <begin position="1"/>
        <end position="16"/>
    </location>
</feature>
<organism evidence="6 7">
    <name type="scientific">Streptodolium elevatio</name>
    <dbReference type="NCBI Taxonomy" id="3157996"/>
    <lineage>
        <taxon>Bacteria</taxon>
        <taxon>Bacillati</taxon>
        <taxon>Actinomycetota</taxon>
        <taxon>Actinomycetes</taxon>
        <taxon>Kitasatosporales</taxon>
        <taxon>Streptomycetaceae</taxon>
        <taxon>Streptodolium</taxon>
    </lineage>
</organism>
<feature type="compositionally biased region" description="Basic and acidic residues" evidence="4">
    <location>
        <begin position="25"/>
        <end position="42"/>
    </location>
</feature>
<dbReference type="Pfam" id="PF00126">
    <property type="entry name" value="HTH_1"/>
    <property type="match status" value="1"/>
</dbReference>
<reference evidence="6 7" key="1">
    <citation type="submission" date="2024-06" db="EMBL/GenBank/DDBJ databases">
        <title>The Natural Products Discovery Center: Release of the First 8490 Sequenced Strains for Exploring Actinobacteria Biosynthetic Diversity.</title>
        <authorList>
            <person name="Kalkreuter E."/>
            <person name="Kautsar S.A."/>
            <person name="Yang D."/>
            <person name="Bader C.D."/>
            <person name="Teijaro C.N."/>
            <person name="Fluegel L."/>
            <person name="Davis C.M."/>
            <person name="Simpson J.R."/>
            <person name="Lauterbach L."/>
            <person name="Steele A.D."/>
            <person name="Gui C."/>
            <person name="Meng S."/>
            <person name="Li G."/>
            <person name="Viehrig K."/>
            <person name="Ye F."/>
            <person name="Su P."/>
            <person name="Kiefer A.F."/>
            <person name="Nichols A."/>
            <person name="Cepeda A.J."/>
            <person name="Yan W."/>
            <person name="Fan B."/>
            <person name="Jiang Y."/>
            <person name="Adhikari A."/>
            <person name="Zheng C.-J."/>
            <person name="Schuster L."/>
            <person name="Cowan T.M."/>
            <person name="Smanski M.J."/>
            <person name="Chevrette M.G."/>
            <person name="De Carvalho L.P.S."/>
            <person name="Shen B."/>
        </authorList>
    </citation>
    <scope>NUCLEOTIDE SEQUENCE [LARGE SCALE GENOMIC DNA]</scope>
    <source>
        <strain evidence="6 7">NPDC048946</strain>
    </source>
</reference>
<dbReference type="Proteomes" id="UP001551482">
    <property type="component" value="Unassembled WGS sequence"/>
</dbReference>
<dbReference type="InterPro" id="IPR036388">
    <property type="entry name" value="WH-like_DNA-bd_sf"/>
</dbReference>
<dbReference type="EMBL" id="JBEZFP010000184">
    <property type="protein sequence ID" value="MEU8139569.1"/>
    <property type="molecule type" value="Genomic_DNA"/>
</dbReference>
<comment type="similarity">
    <text evidence="1">Belongs to the LysR transcriptional regulatory family.</text>
</comment>
<keyword evidence="7" id="KW-1185">Reference proteome</keyword>
<name>A0ABV3DWN1_9ACTN</name>
<dbReference type="PANTHER" id="PTHR30126:SF39">
    <property type="entry name" value="HTH-TYPE TRANSCRIPTIONAL REGULATOR CYSL"/>
    <property type="match status" value="1"/>
</dbReference>